<accession>A0ABP8WIH1</accession>
<name>A0ABP8WIH1_9ACTN</name>
<reference evidence="2" key="1">
    <citation type="journal article" date="2019" name="Int. J. Syst. Evol. Microbiol.">
        <title>The Global Catalogue of Microorganisms (GCM) 10K type strain sequencing project: providing services to taxonomists for standard genome sequencing and annotation.</title>
        <authorList>
            <consortium name="The Broad Institute Genomics Platform"/>
            <consortium name="The Broad Institute Genome Sequencing Center for Infectious Disease"/>
            <person name="Wu L."/>
            <person name="Ma J."/>
        </authorList>
    </citation>
    <scope>NUCLEOTIDE SEQUENCE [LARGE SCALE GENOMIC DNA]</scope>
    <source>
        <strain evidence="2">JCM 18127</strain>
    </source>
</reference>
<keyword evidence="2" id="KW-1185">Reference proteome</keyword>
<sequence>MSWHILGPTGATRDLWVHPDGPGRPQYGRWVTPAGHDVRREVGRRGVAHLDVEVWWVQAHDSRGTRLRDMLWRTDGGGASLMSDRLVALLRDHGADLATSTADVRLRDGSPVPGYQLVLEPVGDAEAPVHSHYPDRRVGKVVVSSEIAAAIRAARLEGLRLEATDATFPDPVELTEAWWPGEG</sequence>
<proteinExistence type="predicted"/>
<dbReference type="Proteomes" id="UP001500621">
    <property type="component" value="Unassembled WGS sequence"/>
</dbReference>
<evidence type="ECO:0000313" key="2">
    <source>
        <dbReference type="Proteomes" id="UP001500621"/>
    </source>
</evidence>
<evidence type="ECO:0000313" key="1">
    <source>
        <dbReference type="EMBL" id="GAA4688736.1"/>
    </source>
</evidence>
<protein>
    <submittedName>
        <fullName evidence="1">Uncharacterized protein</fullName>
    </submittedName>
</protein>
<dbReference type="EMBL" id="BAABIM010000003">
    <property type="protein sequence ID" value="GAA4688736.1"/>
    <property type="molecule type" value="Genomic_DNA"/>
</dbReference>
<organism evidence="1 2">
    <name type="scientific">Nocardioides nanhaiensis</name>
    <dbReference type="NCBI Taxonomy" id="1476871"/>
    <lineage>
        <taxon>Bacteria</taxon>
        <taxon>Bacillati</taxon>
        <taxon>Actinomycetota</taxon>
        <taxon>Actinomycetes</taxon>
        <taxon>Propionibacteriales</taxon>
        <taxon>Nocardioidaceae</taxon>
        <taxon>Nocardioides</taxon>
    </lineage>
</organism>
<dbReference type="RefSeq" id="WP_345266938.1">
    <property type="nucleotide sequence ID" value="NZ_BAABIM010000003.1"/>
</dbReference>
<gene>
    <name evidence="1" type="ORF">GCM10023226_28180</name>
</gene>
<comment type="caution">
    <text evidence="1">The sequence shown here is derived from an EMBL/GenBank/DDBJ whole genome shotgun (WGS) entry which is preliminary data.</text>
</comment>